<evidence type="ECO:0000313" key="1">
    <source>
        <dbReference type="EMBL" id="MBB5626642.1"/>
    </source>
</evidence>
<dbReference type="RefSeq" id="WP_184610723.1">
    <property type="nucleotide sequence ID" value="NZ_BOOS01000029.1"/>
</dbReference>
<proteinExistence type="predicted"/>
<name>A0A7W8Z3E6_9ACTN</name>
<comment type="caution">
    <text evidence="1">The sequence shown here is derived from an EMBL/GenBank/DDBJ whole genome shotgun (WGS) entry which is preliminary data.</text>
</comment>
<dbReference type="EMBL" id="JACHBR010000001">
    <property type="protein sequence ID" value="MBB5626642.1"/>
    <property type="molecule type" value="Genomic_DNA"/>
</dbReference>
<reference evidence="1 2" key="1">
    <citation type="submission" date="2020-08" db="EMBL/GenBank/DDBJ databases">
        <title>Sequencing the genomes of 1000 actinobacteria strains.</title>
        <authorList>
            <person name="Klenk H.-P."/>
        </authorList>
    </citation>
    <scope>NUCLEOTIDE SEQUENCE [LARGE SCALE GENOMIC DNA]</scope>
    <source>
        <strain evidence="1 2">DSM 45790</strain>
    </source>
</reference>
<dbReference type="AlphaFoldDB" id="A0A7W8Z3E6"/>
<gene>
    <name evidence="1" type="ORF">BJ981_002341</name>
</gene>
<organism evidence="1 2">
    <name type="scientific">Sphaerisporangium krabiense</name>
    <dbReference type="NCBI Taxonomy" id="763782"/>
    <lineage>
        <taxon>Bacteria</taxon>
        <taxon>Bacillati</taxon>
        <taxon>Actinomycetota</taxon>
        <taxon>Actinomycetes</taxon>
        <taxon>Streptosporangiales</taxon>
        <taxon>Streptosporangiaceae</taxon>
        <taxon>Sphaerisporangium</taxon>
    </lineage>
</organism>
<dbReference type="Proteomes" id="UP000588112">
    <property type="component" value="Unassembled WGS sequence"/>
</dbReference>
<protein>
    <submittedName>
        <fullName evidence="1">Uncharacterized protein</fullName>
    </submittedName>
</protein>
<accession>A0A7W8Z3E6</accession>
<sequence>MSRFDSRQDVAFKVAWEGGLYEALEYGIKVNDLPEGDTELAEAWRALDGAHTAFEEAAEKVRALLPEGE</sequence>
<keyword evidence="2" id="KW-1185">Reference proteome</keyword>
<evidence type="ECO:0000313" key="2">
    <source>
        <dbReference type="Proteomes" id="UP000588112"/>
    </source>
</evidence>